<dbReference type="InterPro" id="IPR008949">
    <property type="entry name" value="Isoprenoid_synthase_dom_sf"/>
</dbReference>
<comment type="caution">
    <text evidence="2">The sequence shown here is derived from an EMBL/GenBank/DDBJ whole genome shotgun (WGS) entry which is preliminary data.</text>
</comment>
<gene>
    <name evidence="2" type="ORF">K7B10_27390</name>
</gene>
<protein>
    <submittedName>
        <fullName evidence="2">Polyprenyl synthetase family protein</fullName>
    </submittedName>
</protein>
<dbReference type="EMBL" id="JAINUL010000001">
    <property type="protein sequence ID" value="MCC0098425.1"/>
    <property type="molecule type" value="Genomic_DNA"/>
</dbReference>
<evidence type="ECO:0000313" key="2">
    <source>
        <dbReference type="EMBL" id="MCC0098425.1"/>
    </source>
</evidence>
<evidence type="ECO:0000256" key="1">
    <source>
        <dbReference type="RuleBase" id="RU004466"/>
    </source>
</evidence>
<evidence type="ECO:0000313" key="3">
    <source>
        <dbReference type="Proteomes" id="UP001520654"/>
    </source>
</evidence>
<dbReference type="InterPro" id="IPR000092">
    <property type="entry name" value="Polyprenyl_synt"/>
</dbReference>
<dbReference type="Proteomes" id="UP001520654">
    <property type="component" value="Unassembled WGS sequence"/>
</dbReference>
<dbReference type="SUPFAM" id="SSF48576">
    <property type="entry name" value="Terpenoid synthases"/>
    <property type="match status" value="1"/>
</dbReference>
<proteinExistence type="inferred from homology"/>
<name>A0ABS8EB92_9ACTN</name>
<sequence>MTESGASTPSSIHFRKEKTVNCFTYVDLHRHVAQDIQAELEAAVSTLTPASGAGAARNAVSRLLRHQKMRHPLSVLPMMVHAIETGNPGPAAPLAAVHVLWWTSACYLDDLADGHGTTAPDSIGQDEALLASVLSGTVLPIRIIRSLPVPPEIQVVLTAEVATGWAVGTEGQLTDIDAAAEHATRKSVIETYRGKSGGPYSMITAMAAILAGASDERVELWREFGYVFGILWQLFNDQEDILTGRNEDLHNGTVTYLLTCALDDATTPAAREDILGRSVAARRCGHARAELGGLLLAPDVLDRYAADLDAFRAEAHRLLSVLGGDEHHLPVMRHLVDHSSRMLLRARLVPAPAAV</sequence>
<dbReference type="Gene3D" id="1.10.600.10">
    <property type="entry name" value="Farnesyl Diphosphate Synthase"/>
    <property type="match status" value="1"/>
</dbReference>
<accession>A0ABS8EB92</accession>
<comment type="similarity">
    <text evidence="1">Belongs to the FPP/GGPP synthase family.</text>
</comment>
<dbReference type="Pfam" id="PF00348">
    <property type="entry name" value="polyprenyl_synt"/>
    <property type="match status" value="1"/>
</dbReference>
<keyword evidence="3" id="KW-1185">Reference proteome</keyword>
<organism evidence="2 3">
    <name type="scientific">Streptomyces flavotricini</name>
    <dbReference type="NCBI Taxonomy" id="66888"/>
    <lineage>
        <taxon>Bacteria</taxon>
        <taxon>Bacillati</taxon>
        <taxon>Actinomycetota</taxon>
        <taxon>Actinomycetes</taxon>
        <taxon>Kitasatosporales</taxon>
        <taxon>Streptomycetaceae</taxon>
        <taxon>Streptomyces</taxon>
    </lineage>
</organism>
<reference evidence="2 3" key="1">
    <citation type="submission" date="2021-08" db="EMBL/GenBank/DDBJ databases">
        <title>Genomic Architecture of Streptomyces flavotricini NGL1 and Streptomyces erythrochromogenes HMS4 With Differential Plant Beneficial attributes and laccase production capabilities.</title>
        <authorList>
            <person name="Salwan R."/>
            <person name="Kaur R."/>
            <person name="Sharma V."/>
        </authorList>
    </citation>
    <scope>NUCLEOTIDE SEQUENCE [LARGE SCALE GENOMIC DNA]</scope>
    <source>
        <strain evidence="2 3">NGL1</strain>
    </source>
</reference>
<keyword evidence="1" id="KW-0808">Transferase</keyword>